<protein>
    <submittedName>
        <fullName evidence="1">Uncharacterized protein</fullName>
    </submittedName>
</protein>
<evidence type="ECO:0000313" key="2">
    <source>
        <dbReference type="Proteomes" id="UP000269396"/>
    </source>
</evidence>
<evidence type="ECO:0000313" key="1">
    <source>
        <dbReference type="EMBL" id="VDP29924.1"/>
    </source>
</evidence>
<name>A0A183NUB6_9TREM</name>
<reference evidence="1 2" key="1">
    <citation type="submission" date="2018-11" db="EMBL/GenBank/DDBJ databases">
        <authorList>
            <consortium name="Pathogen Informatics"/>
        </authorList>
    </citation>
    <scope>NUCLEOTIDE SEQUENCE [LARGE SCALE GENOMIC DNA]</scope>
    <source>
        <strain>Denwood</strain>
        <strain evidence="2">Zambia</strain>
    </source>
</reference>
<sequence length="86" mass="9749">MVRILDINDLGIQNRHDDQIQFHEPGGSVPISVINSNTHEYILDNTESTSNTLSDRHKMNLSRRLTVDYRNLDSKLSCCGYGVCVN</sequence>
<dbReference type="EMBL" id="UZAL01027166">
    <property type="protein sequence ID" value="VDP29924.1"/>
    <property type="molecule type" value="Genomic_DNA"/>
</dbReference>
<organism evidence="1 2">
    <name type="scientific">Schistosoma mattheei</name>
    <dbReference type="NCBI Taxonomy" id="31246"/>
    <lineage>
        <taxon>Eukaryota</taxon>
        <taxon>Metazoa</taxon>
        <taxon>Spiralia</taxon>
        <taxon>Lophotrochozoa</taxon>
        <taxon>Platyhelminthes</taxon>
        <taxon>Trematoda</taxon>
        <taxon>Digenea</taxon>
        <taxon>Strigeidida</taxon>
        <taxon>Schistosomatoidea</taxon>
        <taxon>Schistosomatidae</taxon>
        <taxon>Schistosoma</taxon>
    </lineage>
</organism>
<gene>
    <name evidence="1" type="ORF">SMTD_LOCUS5702</name>
</gene>
<dbReference type="AlphaFoldDB" id="A0A183NUB6"/>
<dbReference type="Proteomes" id="UP000269396">
    <property type="component" value="Unassembled WGS sequence"/>
</dbReference>
<proteinExistence type="predicted"/>
<accession>A0A183NUB6</accession>
<keyword evidence="2" id="KW-1185">Reference proteome</keyword>